<evidence type="ECO:0000256" key="3">
    <source>
        <dbReference type="ARBA" id="ARBA00022833"/>
    </source>
</evidence>
<feature type="compositionally biased region" description="Polar residues" evidence="4">
    <location>
        <begin position="185"/>
        <end position="196"/>
    </location>
</feature>
<dbReference type="GO" id="GO:0007032">
    <property type="term" value="P:endosome organization"/>
    <property type="evidence" value="ECO:0007669"/>
    <property type="project" value="TreeGrafter"/>
</dbReference>
<dbReference type="CDD" id="cd02249">
    <property type="entry name" value="ZZ"/>
    <property type="match status" value="1"/>
</dbReference>
<dbReference type="GO" id="GO:0035973">
    <property type="term" value="P:aggrephagy"/>
    <property type="evidence" value="ECO:0007669"/>
    <property type="project" value="TreeGrafter"/>
</dbReference>
<dbReference type="GO" id="GO:0070530">
    <property type="term" value="F:K63-linked polyubiquitin modification-dependent protein binding"/>
    <property type="evidence" value="ECO:0007669"/>
    <property type="project" value="TreeGrafter"/>
</dbReference>
<evidence type="ECO:0000256" key="4">
    <source>
        <dbReference type="SAM" id="MobiDB-lite"/>
    </source>
</evidence>
<dbReference type="GO" id="GO:0000423">
    <property type="term" value="P:mitophagy"/>
    <property type="evidence" value="ECO:0007669"/>
    <property type="project" value="TreeGrafter"/>
</dbReference>
<dbReference type="PANTHER" id="PTHR15090:SF0">
    <property type="entry name" value="SEQUESTOSOME-1"/>
    <property type="match status" value="1"/>
</dbReference>
<proteinExistence type="predicted"/>
<feature type="compositionally biased region" description="Basic and acidic residues" evidence="4">
    <location>
        <begin position="464"/>
        <end position="484"/>
    </location>
</feature>
<sequence>MTSFLESHKDFVLKLKFLGEQNEVAEIRRVRLPRIIKDATVSYEELVGIAISFVIPKNPSNASDFEVKLTYQDVDDDTVVIGSSEELMDAIEQFSEQRVLRVTAHVKRFAKAATTTTTTTAVDPPLSRAPSESTTRSEAAAQTGNDEEAPRPSTTTPPAQTPVLTKAVESVVNIILNAAVALNSRGGQEASSNPTVYYSPDGVPAPAAEEVPSEEPAPSPEPAASVVTESEKEEPAAKPKGADKEPTPAVKEVEPKKEAAKKEDKKPAAEERPFIHGRHTCDSCLTTPIVGKRYHAVDMSDYDLCAKCFSNYSGTEITFEAVELERDRHLQTRWNRRRDRMNNAKGRGGNNKRRFGPRFGPEGQHHKRWGPPAHHPPRGPPPPFMGPPGPSPPGPCPPPPRPPPHGTFPPPPGPPPPVPGCLMPPPPPPVPGFPPPPPPPPVAAMPPPPGPPLPWYSLAAPRNNEAKEGDLEKAIRLSLEEAQKKKAPPAPPAAPAVKEEPPKKKAPPAVVEDDINSEDKSSYVEEQVETASVKTNTTEKSAAKAPEPDIVVEPVLVETVKDVEEEEEIEIPATAPQPSAPMEEEVASVVSDPFEVHMPSGSSVISEIESDGSHHSSQAKEESSSEPSFSLDAAGNGDVADLLGSTLDACAQAIDAMVTELSRESSSDSSPSANSTYVAVQEDQEAAAAEGATILESIGSPRVEENDVQSESGRSEEDWQVVSEDQQVSGDEELARAAQMIGSALFNSDMRSSQELLSTLSGSASDAMSYASSVPTSVPSIAHSTVTTGQRERWASQLAKLRTMGIDDDAKCVEILERLTAANIGCGSDDEVSVEAVLDQLYKN</sequence>
<evidence type="ECO:0000256" key="2">
    <source>
        <dbReference type="ARBA" id="ARBA00022771"/>
    </source>
</evidence>
<feature type="domain" description="ZZ-type" evidence="5">
    <location>
        <begin position="275"/>
        <end position="318"/>
    </location>
</feature>
<name>A0A9N8EC02_9STRA</name>
<feature type="compositionally biased region" description="Polar residues" evidence="4">
    <location>
        <begin position="130"/>
        <end position="144"/>
    </location>
</feature>
<gene>
    <name evidence="6" type="ORF">SEMRO_869_G213430.1</name>
</gene>
<keyword evidence="7" id="KW-1185">Reference proteome</keyword>
<evidence type="ECO:0000313" key="7">
    <source>
        <dbReference type="Proteomes" id="UP001153069"/>
    </source>
</evidence>
<evidence type="ECO:0000259" key="5">
    <source>
        <dbReference type="SMART" id="SM00291"/>
    </source>
</evidence>
<keyword evidence="3" id="KW-0862">Zinc</keyword>
<dbReference type="SMART" id="SM00291">
    <property type="entry name" value="ZnF_ZZ"/>
    <property type="match status" value="1"/>
</dbReference>
<reference evidence="6" key="1">
    <citation type="submission" date="2020-06" db="EMBL/GenBank/DDBJ databases">
        <authorList>
            <consortium name="Plant Systems Biology data submission"/>
        </authorList>
    </citation>
    <scope>NUCLEOTIDE SEQUENCE</scope>
    <source>
        <strain evidence="6">D6</strain>
    </source>
</reference>
<accession>A0A9N8EC02</accession>
<evidence type="ECO:0000313" key="6">
    <source>
        <dbReference type="EMBL" id="CAB9517620.1"/>
    </source>
</evidence>
<dbReference type="AlphaFoldDB" id="A0A9N8EC02"/>
<keyword evidence="1" id="KW-0479">Metal-binding</keyword>
<dbReference type="SUPFAM" id="SSF57850">
    <property type="entry name" value="RING/U-box"/>
    <property type="match status" value="1"/>
</dbReference>
<protein>
    <recommendedName>
        <fullName evidence="5">ZZ-type domain-containing protein</fullName>
    </recommendedName>
</protein>
<feature type="compositionally biased region" description="Pro residues" evidence="4">
    <location>
        <begin position="378"/>
        <end position="454"/>
    </location>
</feature>
<dbReference type="GO" id="GO:0016235">
    <property type="term" value="C:aggresome"/>
    <property type="evidence" value="ECO:0007669"/>
    <property type="project" value="TreeGrafter"/>
</dbReference>
<dbReference type="PANTHER" id="PTHR15090">
    <property type="entry name" value="SEQUESTOSOME 1-RELATED"/>
    <property type="match status" value="1"/>
</dbReference>
<feature type="compositionally biased region" description="Polar residues" evidence="4">
    <location>
        <begin position="529"/>
        <end position="540"/>
    </location>
</feature>
<dbReference type="Proteomes" id="UP001153069">
    <property type="component" value="Unassembled WGS sequence"/>
</dbReference>
<feature type="compositionally biased region" description="Low complexity" evidence="4">
    <location>
        <begin position="204"/>
        <end position="214"/>
    </location>
</feature>
<dbReference type="InterPro" id="IPR043145">
    <property type="entry name" value="Znf_ZZ_sf"/>
</dbReference>
<dbReference type="GO" id="GO:0008270">
    <property type="term" value="F:zinc ion binding"/>
    <property type="evidence" value="ECO:0007669"/>
    <property type="project" value="UniProtKB-KW"/>
</dbReference>
<dbReference type="OrthoDB" id="49647at2759"/>
<comment type="caution">
    <text evidence="6">The sequence shown here is derived from an EMBL/GenBank/DDBJ whole genome shotgun (WGS) entry which is preliminary data.</text>
</comment>
<dbReference type="GO" id="GO:0005080">
    <property type="term" value="F:protein kinase C binding"/>
    <property type="evidence" value="ECO:0007669"/>
    <property type="project" value="TreeGrafter"/>
</dbReference>
<keyword evidence="2" id="KW-0863">Zinc-finger</keyword>
<dbReference type="Gene3D" id="3.10.20.90">
    <property type="entry name" value="Phosphatidylinositol 3-kinase Catalytic Subunit, Chain A, domain 1"/>
    <property type="match status" value="1"/>
</dbReference>
<dbReference type="EMBL" id="CAICTM010000868">
    <property type="protein sequence ID" value="CAB9517620.1"/>
    <property type="molecule type" value="Genomic_DNA"/>
</dbReference>
<dbReference type="Pfam" id="PF00569">
    <property type="entry name" value="ZZ"/>
    <property type="match status" value="1"/>
</dbReference>
<feature type="compositionally biased region" description="Low complexity" evidence="4">
    <location>
        <begin position="667"/>
        <end position="692"/>
    </location>
</feature>
<organism evidence="6 7">
    <name type="scientific">Seminavis robusta</name>
    <dbReference type="NCBI Taxonomy" id="568900"/>
    <lineage>
        <taxon>Eukaryota</taxon>
        <taxon>Sar</taxon>
        <taxon>Stramenopiles</taxon>
        <taxon>Ochrophyta</taxon>
        <taxon>Bacillariophyta</taxon>
        <taxon>Bacillariophyceae</taxon>
        <taxon>Bacillariophycidae</taxon>
        <taxon>Naviculales</taxon>
        <taxon>Naviculaceae</taxon>
        <taxon>Seminavis</taxon>
    </lineage>
</organism>
<feature type="region of interest" description="Disordered" evidence="4">
    <location>
        <begin position="185"/>
        <end position="274"/>
    </location>
</feature>
<feature type="region of interest" description="Disordered" evidence="4">
    <location>
        <begin position="115"/>
        <end position="163"/>
    </location>
</feature>
<feature type="compositionally biased region" description="Basic and acidic residues" evidence="4">
    <location>
        <begin position="229"/>
        <end position="274"/>
    </location>
</feature>
<feature type="compositionally biased region" description="Basic and acidic residues" evidence="4">
    <location>
        <begin position="611"/>
        <end position="623"/>
    </location>
</feature>
<dbReference type="CDD" id="cd05992">
    <property type="entry name" value="PB1"/>
    <property type="match status" value="1"/>
</dbReference>
<dbReference type="Gene3D" id="3.30.60.90">
    <property type="match status" value="1"/>
</dbReference>
<dbReference type="InterPro" id="IPR000433">
    <property type="entry name" value="Znf_ZZ"/>
</dbReference>
<dbReference type="GO" id="GO:0044753">
    <property type="term" value="C:amphisome"/>
    <property type="evidence" value="ECO:0007669"/>
    <property type="project" value="TreeGrafter"/>
</dbReference>
<feature type="region of interest" description="Disordered" evidence="4">
    <location>
        <begin position="335"/>
        <end position="547"/>
    </location>
</feature>
<dbReference type="SUPFAM" id="SSF54277">
    <property type="entry name" value="CAD &amp; PB1 domains"/>
    <property type="match status" value="1"/>
</dbReference>
<feature type="region of interest" description="Disordered" evidence="4">
    <location>
        <begin position="562"/>
        <end position="641"/>
    </location>
</feature>
<dbReference type="InterPro" id="IPR052260">
    <property type="entry name" value="Autophagy_Rcpt_SigReg"/>
</dbReference>
<feature type="region of interest" description="Disordered" evidence="4">
    <location>
        <begin position="659"/>
        <end position="722"/>
    </location>
</feature>
<evidence type="ECO:0000256" key="1">
    <source>
        <dbReference type="ARBA" id="ARBA00022723"/>
    </source>
</evidence>